<dbReference type="PANTHER" id="PTHR40658:SF4">
    <property type="entry name" value="HYPOTHETICAL CYTOSOLIC PROTEIN"/>
    <property type="match status" value="1"/>
</dbReference>
<dbReference type="AlphaFoldDB" id="A0A0M7A6H6"/>
<dbReference type="EMBL" id="CXWD01000008">
    <property type="protein sequence ID" value="CTQ70489.1"/>
    <property type="molecule type" value="Genomic_DNA"/>
</dbReference>
<reference evidence="2" key="1">
    <citation type="submission" date="2015-07" db="EMBL/GenBank/DDBJ databases">
        <authorList>
            <person name="Rodrigo-Torres Lidia"/>
            <person name="Arahal R.David."/>
        </authorList>
    </citation>
    <scope>NUCLEOTIDE SEQUENCE [LARGE SCALE GENOMIC DNA]</scope>
    <source>
        <strain evidence="2">CECT 5112</strain>
    </source>
</reference>
<keyword evidence="2" id="KW-1185">Reference proteome</keyword>
<sequence length="166" mass="18793">MAAGSNSELLEITEKEWSKLKDVLDALPAMQRLEKDEDGISPKDIVGHRAHWIELFLKWYRDGQSGVPVHIPAEGYKWSETPRYNADLRARQAGFSWASVRTLLEANHFELLALVENLTEKELYGAPMKGSHSKWPAGRFAEAAGASHYRSAVKYLRKRMRVTKAG</sequence>
<accession>A0A0M7A6H6</accession>
<evidence type="ECO:0008006" key="3">
    <source>
        <dbReference type="Google" id="ProtNLM"/>
    </source>
</evidence>
<evidence type="ECO:0000313" key="2">
    <source>
        <dbReference type="Proteomes" id="UP000053235"/>
    </source>
</evidence>
<dbReference type="Gene3D" id="1.20.120.450">
    <property type="entry name" value="dinb family like domain"/>
    <property type="match status" value="1"/>
</dbReference>
<dbReference type="STRING" id="388408.LAX5112_02527"/>
<dbReference type="OrthoDB" id="5347938at2"/>
<dbReference type="Pfam" id="PF08020">
    <property type="entry name" value="DUF1706"/>
    <property type="match status" value="1"/>
</dbReference>
<protein>
    <recommendedName>
        <fullName evidence="3">ClbS/DfsB family four-helix bundle protein</fullName>
    </recommendedName>
</protein>
<proteinExistence type="predicted"/>
<organism evidence="1 2">
    <name type="scientific">Roseibium alexandrii</name>
    <dbReference type="NCBI Taxonomy" id="388408"/>
    <lineage>
        <taxon>Bacteria</taxon>
        <taxon>Pseudomonadati</taxon>
        <taxon>Pseudomonadota</taxon>
        <taxon>Alphaproteobacteria</taxon>
        <taxon>Hyphomicrobiales</taxon>
        <taxon>Stappiaceae</taxon>
        <taxon>Roseibium</taxon>
    </lineage>
</organism>
<name>A0A0M7A6H6_9HYPH</name>
<gene>
    <name evidence="1" type="ORF">LAX5112_02527</name>
</gene>
<dbReference type="RefSeq" id="WP_055672101.1">
    <property type="nucleotide sequence ID" value="NZ_CXWD01000008.1"/>
</dbReference>
<evidence type="ECO:0000313" key="1">
    <source>
        <dbReference type="EMBL" id="CTQ70489.1"/>
    </source>
</evidence>
<dbReference type="PANTHER" id="PTHR40658">
    <property type="match status" value="1"/>
</dbReference>
<dbReference type="InterPro" id="IPR034660">
    <property type="entry name" value="DinB/YfiT-like"/>
</dbReference>
<dbReference type="InterPro" id="IPR012550">
    <property type="entry name" value="DUF1706"/>
</dbReference>
<dbReference type="Proteomes" id="UP000053235">
    <property type="component" value="Unassembled WGS sequence"/>
</dbReference>